<comment type="caution">
    <text evidence="1">The sequence shown here is derived from an EMBL/GenBank/DDBJ whole genome shotgun (WGS) entry which is preliminary data.</text>
</comment>
<name>A0A5D3DE15_CUCMM</name>
<protein>
    <submittedName>
        <fullName evidence="1">Uncharacterized protein</fullName>
    </submittedName>
</protein>
<reference evidence="1 2" key="1">
    <citation type="submission" date="2019-08" db="EMBL/GenBank/DDBJ databases">
        <title>Draft genome sequences of two oriental melons (Cucumis melo L. var makuwa).</title>
        <authorList>
            <person name="Kwon S.-Y."/>
        </authorList>
    </citation>
    <scope>NUCLEOTIDE SEQUENCE [LARGE SCALE GENOMIC DNA]</scope>
    <source>
        <strain evidence="2">cv. Chang Bougi</strain>
        <tissue evidence="1">Leaf</tissue>
    </source>
</reference>
<dbReference type="AlphaFoldDB" id="A0A5D3DE15"/>
<dbReference type="EMBL" id="SSTD01005549">
    <property type="protein sequence ID" value="TYK21690.1"/>
    <property type="molecule type" value="Genomic_DNA"/>
</dbReference>
<dbReference type="Proteomes" id="UP000321947">
    <property type="component" value="Unassembled WGS sequence"/>
</dbReference>
<gene>
    <name evidence="1" type="ORF">E5676_scaffold859G00550</name>
</gene>
<evidence type="ECO:0000313" key="1">
    <source>
        <dbReference type="EMBL" id="TYK21690.1"/>
    </source>
</evidence>
<accession>A0A5D3DE15</accession>
<evidence type="ECO:0000313" key="2">
    <source>
        <dbReference type="Proteomes" id="UP000321947"/>
    </source>
</evidence>
<dbReference type="PANTHER" id="PTHR33116">
    <property type="entry name" value="REVERSE TRANSCRIPTASE ZINC-BINDING DOMAIN-CONTAINING PROTEIN-RELATED-RELATED"/>
    <property type="match status" value="1"/>
</dbReference>
<organism evidence="1 2">
    <name type="scientific">Cucumis melo var. makuwa</name>
    <name type="common">Oriental melon</name>
    <dbReference type="NCBI Taxonomy" id="1194695"/>
    <lineage>
        <taxon>Eukaryota</taxon>
        <taxon>Viridiplantae</taxon>
        <taxon>Streptophyta</taxon>
        <taxon>Embryophyta</taxon>
        <taxon>Tracheophyta</taxon>
        <taxon>Spermatophyta</taxon>
        <taxon>Magnoliopsida</taxon>
        <taxon>eudicotyledons</taxon>
        <taxon>Gunneridae</taxon>
        <taxon>Pentapetalae</taxon>
        <taxon>rosids</taxon>
        <taxon>fabids</taxon>
        <taxon>Cucurbitales</taxon>
        <taxon>Cucurbitaceae</taxon>
        <taxon>Benincaseae</taxon>
        <taxon>Cucumis</taxon>
    </lineage>
</organism>
<sequence>MQKEHDKDKRTTFGVLLSLWFGHWPSTYLGLPLGGNSTSYAFWQPVIERIHHKLHNWKYACVSNGCHHMLIWASLSCLPTYYLSLYHAPFGVIQSLEKLIRDFFWDGASLLKARMWFLHDSNALWRQLIYSGFIKISVEVHLSDYRFGSQPSRTRHHLGNGKSISFWKAPWLNCGISPSVFPHLFCLACFPNIKVAGVWVEDAAAWDLCLRRNLTDSEIVERMALSQHLQSVSFHEVSASWI</sequence>
<dbReference type="PANTHER" id="PTHR33116:SF78">
    <property type="entry name" value="OS12G0587133 PROTEIN"/>
    <property type="match status" value="1"/>
</dbReference>
<proteinExistence type="predicted"/>